<keyword evidence="2 4" id="KW-0238">DNA-binding</keyword>
<dbReference type="Pfam" id="PF00440">
    <property type="entry name" value="TetR_N"/>
    <property type="match status" value="1"/>
</dbReference>
<dbReference type="SUPFAM" id="SSF48498">
    <property type="entry name" value="Tetracyclin repressor-like, C-terminal domain"/>
    <property type="match status" value="1"/>
</dbReference>
<keyword evidence="7" id="KW-1185">Reference proteome</keyword>
<gene>
    <name evidence="6" type="ORF">QNA08_02695</name>
</gene>
<evidence type="ECO:0000256" key="2">
    <source>
        <dbReference type="ARBA" id="ARBA00023125"/>
    </source>
</evidence>
<dbReference type="SUPFAM" id="SSF46689">
    <property type="entry name" value="Homeodomain-like"/>
    <property type="match status" value="1"/>
</dbReference>
<keyword evidence="3" id="KW-0804">Transcription</keyword>
<dbReference type="Gene3D" id="1.10.10.60">
    <property type="entry name" value="Homeodomain-like"/>
    <property type="match status" value="1"/>
</dbReference>
<feature type="domain" description="HTH tetR-type" evidence="5">
    <location>
        <begin position="22"/>
        <end position="82"/>
    </location>
</feature>
<evidence type="ECO:0000313" key="7">
    <source>
        <dbReference type="Proteomes" id="UP001321492"/>
    </source>
</evidence>
<name>A0ABT7ACP1_9HYPH</name>
<comment type="caution">
    <text evidence="6">The sequence shown here is derived from an EMBL/GenBank/DDBJ whole genome shotgun (WGS) entry which is preliminary data.</text>
</comment>
<evidence type="ECO:0000256" key="4">
    <source>
        <dbReference type="PROSITE-ProRule" id="PRU00335"/>
    </source>
</evidence>
<dbReference type="InterPro" id="IPR009057">
    <property type="entry name" value="Homeodomain-like_sf"/>
</dbReference>
<dbReference type="PANTHER" id="PTHR30055:SF148">
    <property type="entry name" value="TETR-FAMILY TRANSCRIPTIONAL REGULATOR"/>
    <property type="match status" value="1"/>
</dbReference>
<dbReference type="InterPro" id="IPR001647">
    <property type="entry name" value="HTH_TetR"/>
</dbReference>
<reference evidence="6 7" key="1">
    <citation type="submission" date="2023-05" db="EMBL/GenBank/DDBJ databases">
        <title>Chelatococcus sp. nov., a moderately thermophilic bacterium isolated from hot spring microbial mat.</title>
        <authorList>
            <person name="Hu C.-J."/>
            <person name="Li W.-J."/>
        </authorList>
    </citation>
    <scope>NUCLEOTIDE SEQUENCE [LARGE SCALE GENOMIC DNA]</scope>
    <source>
        <strain evidence="6 7">SYSU G07232</strain>
    </source>
</reference>
<evidence type="ECO:0000256" key="1">
    <source>
        <dbReference type="ARBA" id="ARBA00023015"/>
    </source>
</evidence>
<dbReference type="Proteomes" id="UP001321492">
    <property type="component" value="Unassembled WGS sequence"/>
</dbReference>
<organism evidence="6 7">
    <name type="scientific">Chelatococcus albus</name>
    <dbReference type="NCBI Taxonomy" id="3047466"/>
    <lineage>
        <taxon>Bacteria</taxon>
        <taxon>Pseudomonadati</taxon>
        <taxon>Pseudomonadota</taxon>
        <taxon>Alphaproteobacteria</taxon>
        <taxon>Hyphomicrobiales</taxon>
        <taxon>Chelatococcaceae</taxon>
        <taxon>Chelatococcus</taxon>
    </lineage>
</organism>
<evidence type="ECO:0000313" key="6">
    <source>
        <dbReference type="EMBL" id="MDJ1157146.1"/>
    </source>
</evidence>
<accession>A0ABT7ACP1</accession>
<dbReference type="RefSeq" id="WP_283739120.1">
    <property type="nucleotide sequence ID" value="NZ_JASJEV010000001.1"/>
</dbReference>
<keyword evidence="1" id="KW-0805">Transcription regulation</keyword>
<feature type="DNA-binding region" description="H-T-H motif" evidence="4">
    <location>
        <begin position="45"/>
        <end position="64"/>
    </location>
</feature>
<dbReference type="PANTHER" id="PTHR30055">
    <property type="entry name" value="HTH-TYPE TRANSCRIPTIONAL REGULATOR RUTR"/>
    <property type="match status" value="1"/>
</dbReference>
<dbReference type="Gene3D" id="1.10.357.10">
    <property type="entry name" value="Tetracycline Repressor, domain 2"/>
    <property type="match status" value="1"/>
</dbReference>
<dbReference type="InterPro" id="IPR050109">
    <property type="entry name" value="HTH-type_TetR-like_transc_reg"/>
</dbReference>
<protein>
    <submittedName>
        <fullName evidence="6">TetR/AcrR family transcriptional regulator</fullName>
    </submittedName>
</protein>
<sequence>MSEDDEAPRGRRRGSIGARRNPETEAAVLMAAQALLAEKGYAGFSIDEVARRAGAGKPTIYRWWPTKADLFVAVYEQDKAAFVADPHAGDLKSDLIAYTRALWTFWRDSPAGCTFRALVAEAQGSKAALAALRDKFLPERVRTLRNIFARAAVRGEIDAADVEALLELYVGFNWLRMLTDRIADDKAAVDRMARLIAGARGDRKAG</sequence>
<dbReference type="EMBL" id="JASJEV010000001">
    <property type="protein sequence ID" value="MDJ1157146.1"/>
    <property type="molecule type" value="Genomic_DNA"/>
</dbReference>
<proteinExistence type="predicted"/>
<evidence type="ECO:0000256" key="3">
    <source>
        <dbReference type="ARBA" id="ARBA00023163"/>
    </source>
</evidence>
<dbReference type="Pfam" id="PF16859">
    <property type="entry name" value="TetR_C_11"/>
    <property type="match status" value="1"/>
</dbReference>
<dbReference type="PROSITE" id="PS50977">
    <property type="entry name" value="HTH_TETR_2"/>
    <property type="match status" value="1"/>
</dbReference>
<dbReference type="InterPro" id="IPR036271">
    <property type="entry name" value="Tet_transcr_reg_TetR-rel_C_sf"/>
</dbReference>
<dbReference type="PRINTS" id="PR00455">
    <property type="entry name" value="HTHTETR"/>
</dbReference>
<dbReference type="InterPro" id="IPR011075">
    <property type="entry name" value="TetR_C"/>
</dbReference>
<evidence type="ECO:0000259" key="5">
    <source>
        <dbReference type="PROSITE" id="PS50977"/>
    </source>
</evidence>